<feature type="chain" id="PRO_5045669487" evidence="1">
    <location>
        <begin position="23"/>
        <end position="65"/>
    </location>
</feature>
<keyword evidence="2" id="KW-1185">Reference proteome</keyword>
<protein>
    <submittedName>
        <fullName evidence="3">Uncharacterized protein</fullName>
    </submittedName>
</protein>
<name>A0ABM4TRJ7_DROSZ</name>
<organism evidence="2 3">
    <name type="scientific">Drosophila suzukii</name>
    <name type="common">Spotted-wing drosophila fruit fly</name>
    <dbReference type="NCBI Taxonomy" id="28584"/>
    <lineage>
        <taxon>Eukaryota</taxon>
        <taxon>Metazoa</taxon>
        <taxon>Ecdysozoa</taxon>
        <taxon>Arthropoda</taxon>
        <taxon>Hexapoda</taxon>
        <taxon>Insecta</taxon>
        <taxon>Pterygota</taxon>
        <taxon>Neoptera</taxon>
        <taxon>Endopterygota</taxon>
        <taxon>Diptera</taxon>
        <taxon>Brachycera</taxon>
        <taxon>Muscomorpha</taxon>
        <taxon>Ephydroidea</taxon>
        <taxon>Drosophilidae</taxon>
        <taxon>Drosophila</taxon>
        <taxon>Sophophora</taxon>
    </lineage>
</organism>
<dbReference type="GeneID" id="139353138"/>
<keyword evidence="1" id="KW-0732">Signal</keyword>
<evidence type="ECO:0000256" key="1">
    <source>
        <dbReference type="SAM" id="SignalP"/>
    </source>
</evidence>
<evidence type="ECO:0000313" key="2">
    <source>
        <dbReference type="Proteomes" id="UP001652628"/>
    </source>
</evidence>
<sequence>MKAHVLFAIFSVVLMAISYANAATTTTTEAPQSSTESPSFPQWSWTDFIKFCNGSSSGNKFYFFF</sequence>
<evidence type="ECO:0000313" key="3">
    <source>
        <dbReference type="RefSeq" id="XP_070852572.1"/>
    </source>
</evidence>
<proteinExistence type="predicted"/>
<reference evidence="3" key="1">
    <citation type="submission" date="2025-08" db="UniProtKB">
        <authorList>
            <consortium name="RefSeq"/>
        </authorList>
    </citation>
    <scope>IDENTIFICATION</scope>
</reference>
<gene>
    <name evidence="3" type="primary">LOC139353138</name>
</gene>
<accession>A0ABM4TRJ7</accession>
<dbReference type="RefSeq" id="XP_070852572.1">
    <property type="nucleotide sequence ID" value="XM_070996471.1"/>
</dbReference>
<dbReference type="Proteomes" id="UP001652628">
    <property type="component" value="Chromosome 3"/>
</dbReference>
<feature type="signal peptide" evidence="1">
    <location>
        <begin position="1"/>
        <end position="22"/>
    </location>
</feature>